<organism evidence="2 3">
    <name type="scientific">Cirrhinus mrigala</name>
    <name type="common">Mrigala</name>
    <dbReference type="NCBI Taxonomy" id="683832"/>
    <lineage>
        <taxon>Eukaryota</taxon>
        <taxon>Metazoa</taxon>
        <taxon>Chordata</taxon>
        <taxon>Craniata</taxon>
        <taxon>Vertebrata</taxon>
        <taxon>Euteleostomi</taxon>
        <taxon>Actinopterygii</taxon>
        <taxon>Neopterygii</taxon>
        <taxon>Teleostei</taxon>
        <taxon>Ostariophysi</taxon>
        <taxon>Cypriniformes</taxon>
        <taxon>Cyprinidae</taxon>
        <taxon>Labeoninae</taxon>
        <taxon>Labeonini</taxon>
        <taxon>Cirrhinus</taxon>
    </lineage>
</organism>
<accession>A0ABD0S099</accession>
<name>A0ABD0S099_CIRMR</name>
<sequence>QGILSWPSPNPEKILFFSKSTSSQETDRQRQKETKRERDKEAEEVGLKDAIQ</sequence>
<feature type="non-terminal residue" evidence="2">
    <location>
        <position position="1"/>
    </location>
</feature>
<dbReference type="EMBL" id="JAMKFB020000001">
    <property type="protein sequence ID" value="KAL0204224.1"/>
    <property type="molecule type" value="Genomic_DNA"/>
</dbReference>
<feature type="region of interest" description="Disordered" evidence="1">
    <location>
        <begin position="1"/>
        <end position="52"/>
    </location>
</feature>
<evidence type="ECO:0000256" key="1">
    <source>
        <dbReference type="SAM" id="MobiDB-lite"/>
    </source>
</evidence>
<dbReference type="AlphaFoldDB" id="A0ABD0S099"/>
<evidence type="ECO:0000313" key="2">
    <source>
        <dbReference type="EMBL" id="KAL0204224.1"/>
    </source>
</evidence>
<comment type="caution">
    <text evidence="2">The sequence shown here is derived from an EMBL/GenBank/DDBJ whole genome shotgun (WGS) entry which is preliminary data.</text>
</comment>
<gene>
    <name evidence="2" type="ORF">M9458_002242</name>
</gene>
<proteinExistence type="predicted"/>
<feature type="non-terminal residue" evidence="2">
    <location>
        <position position="52"/>
    </location>
</feature>
<reference evidence="2 3" key="1">
    <citation type="submission" date="2024-05" db="EMBL/GenBank/DDBJ databases">
        <title>Genome sequencing and assembly of Indian major carp, Cirrhinus mrigala (Hamilton, 1822).</title>
        <authorList>
            <person name="Mohindra V."/>
            <person name="Chowdhury L.M."/>
            <person name="Lal K."/>
            <person name="Jena J.K."/>
        </authorList>
    </citation>
    <scope>NUCLEOTIDE SEQUENCE [LARGE SCALE GENOMIC DNA]</scope>
    <source>
        <strain evidence="2">CM1030</strain>
        <tissue evidence="2">Blood</tissue>
    </source>
</reference>
<protein>
    <submittedName>
        <fullName evidence="2">Uncharacterized protein</fullName>
    </submittedName>
</protein>
<evidence type="ECO:0000313" key="3">
    <source>
        <dbReference type="Proteomes" id="UP001529510"/>
    </source>
</evidence>
<keyword evidence="3" id="KW-1185">Reference proteome</keyword>
<dbReference type="Proteomes" id="UP001529510">
    <property type="component" value="Unassembled WGS sequence"/>
</dbReference>
<feature type="compositionally biased region" description="Basic and acidic residues" evidence="1">
    <location>
        <begin position="25"/>
        <end position="52"/>
    </location>
</feature>